<evidence type="ECO:0000256" key="5">
    <source>
        <dbReference type="ARBA" id="ARBA00022438"/>
    </source>
</evidence>
<evidence type="ECO:0000256" key="6">
    <source>
        <dbReference type="ARBA" id="ARBA00022670"/>
    </source>
</evidence>
<dbReference type="AlphaFoldDB" id="T0YC42"/>
<evidence type="ECO:0000256" key="7">
    <source>
        <dbReference type="ARBA" id="ARBA00022723"/>
    </source>
</evidence>
<comment type="cofactor">
    <cofactor evidence="3">
        <name>Co(2+)</name>
        <dbReference type="ChEBI" id="CHEBI:48828"/>
    </cofactor>
</comment>
<accession>T0YC42</accession>
<reference evidence="10" key="1">
    <citation type="submission" date="2013-08" db="EMBL/GenBank/DDBJ databases">
        <authorList>
            <person name="Mendez C."/>
            <person name="Richter M."/>
            <person name="Ferrer M."/>
            <person name="Sanchez J."/>
        </authorList>
    </citation>
    <scope>NUCLEOTIDE SEQUENCE</scope>
</reference>
<dbReference type="InterPro" id="IPR001714">
    <property type="entry name" value="Pept_M24_MAP"/>
</dbReference>
<dbReference type="PRINTS" id="PR00599">
    <property type="entry name" value="MAPEPTIDASE"/>
</dbReference>
<keyword evidence="8" id="KW-0378">Hydrolase</keyword>
<dbReference type="GO" id="GO:0005737">
    <property type="term" value="C:cytoplasm"/>
    <property type="evidence" value="ECO:0007669"/>
    <property type="project" value="TreeGrafter"/>
</dbReference>
<dbReference type="GO" id="GO:0008235">
    <property type="term" value="F:metalloexopeptidase activity"/>
    <property type="evidence" value="ECO:0007669"/>
    <property type="project" value="TreeGrafter"/>
</dbReference>
<organism evidence="10">
    <name type="scientific">mine drainage metagenome</name>
    <dbReference type="NCBI Taxonomy" id="410659"/>
    <lineage>
        <taxon>unclassified sequences</taxon>
        <taxon>metagenomes</taxon>
        <taxon>ecological metagenomes</taxon>
    </lineage>
</organism>
<dbReference type="SUPFAM" id="SSF55920">
    <property type="entry name" value="Creatinase/aminopeptidase"/>
    <property type="match status" value="1"/>
</dbReference>
<keyword evidence="7" id="KW-0479">Metal-binding</keyword>
<sequence length="146" mass="15526">MNGVLGDCALTVDLSGDYSAPAEASKEALENAISKVKAGVQVREIGRLIAETIGKKGFKPIKNLGGHGVGIHELHDEPFIPNYDNGDTAVLEENTIIAIEPFATLASGRGLVANGDIKEIFSFVGDFAQPRMPNSRTLLSMNKKGF</sequence>
<comment type="caution">
    <text evidence="10">The sequence shown here is derived from an EMBL/GenBank/DDBJ whole genome shotgun (WGS) entry which is preliminary data.</text>
</comment>
<reference evidence="10" key="2">
    <citation type="journal article" date="2014" name="ISME J.">
        <title>Microbial stratification in low pH oxic and suboxic macroscopic growths along an acid mine drainage.</title>
        <authorList>
            <person name="Mendez-Garcia C."/>
            <person name="Mesa V."/>
            <person name="Sprenger R.R."/>
            <person name="Richter M."/>
            <person name="Diez M.S."/>
            <person name="Solano J."/>
            <person name="Bargiela R."/>
            <person name="Golyshina O.V."/>
            <person name="Manteca A."/>
            <person name="Ramos J.L."/>
            <person name="Gallego J.R."/>
            <person name="Llorente I."/>
            <person name="Martins Dos Santos V.A."/>
            <person name="Jensen O.N."/>
            <person name="Pelaez A.I."/>
            <person name="Sanchez J."/>
            <person name="Ferrer M."/>
        </authorList>
    </citation>
    <scope>NUCLEOTIDE SEQUENCE</scope>
</reference>
<dbReference type="GO" id="GO:0046872">
    <property type="term" value="F:metal ion binding"/>
    <property type="evidence" value="ECO:0007669"/>
    <property type="project" value="UniProtKB-KW"/>
</dbReference>
<dbReference type="Gene3D" id="3.90.230.10">
    <property type="entry name" value="Creatinase/methionine aminopeptidase superfamily"/>
    <property type="match status" value="1"/>
</dbReference>
<protein>
    <submittedName>
        <fullName evidence="10">Methionine aminopeptidase</fullName>
    </submittedName>
</protein>
<evidence type="ECO:0000256" key="8">
    <source>
        <dbReference type="ARBA" id="ARBA00022801"/>
    </source>
</evidence>
<comment type="cofactor">
    <cofactor evidence="2">
        <name>Mn(2+)</name>
        <dbReference type="ChEBI" id="CHEBI:29035"/>
    </cofactor>
</comment>
<dbReference type="GO" id="GO:0004239">
    <property type="term" value="F:initiator methionyl aminopeptidase activity"/>
    <property type="evidence" value="ECO:0007669"/>
    <property type="project" value="UniProtKB-EC"/>
</dbReference>
<dbReference type="GO" id="GO:0006508">
    <property type="term" value="P:proteolysis"/>
    <property type="evidence" value="ECO:0007669"/>
    <property type="project" value="UniProtKB-KW"/>
</dbReference>
<dbReference type="Pfam" id="PF00557">
    <property type="entry name" value="Peptidase_M24"/>
    <property type="match status" value="1"/>
</dbReference>
<dbReference type="PANTHER" id="PTHR45777:SF2">
    <property type="entry name" value="METHIONINE AMINOPEPTIDASE 2"/>
    <property type="match status" value="1"/>
</dbReference>
<dbReference type="EMBL" id="AUZX01014965">
    <property type="protein sequence ID" value="EQD30688.1"/>
    <property type="molecule type" value="Genomic_DNA"/>
</dbReference>
<comment type="cofactor">
    <cofactor evidence="4">
        <name>Fe(2+)</name>
        <dbReference type="ChEBI" id="CHEBI:29033"/>
    </cofactor>
</comment>
<evidence type="ECO:0000256" key="4">
    <source>
        <dbReference type="ARBA" id="ARBA00001954"/>
    </source>
</evidence>
<dbReference type="PANTHER" id="PTHR45777">
    <property type="entry name" value="METHIONINE AMINOPEPTIDASE 2"/>
    <property type="match status" value="1"/>
</dbReference>
<feature type="domain" description="Peptidase M24" evidence="9">
    <location>
        <begin position="3"/>
        <end position="104"/>
    </location>
</feature>
<dbReference type="InterPro" id="IPR050247">
    <property type="entry name" value="Met_Aminopeptidase_Type2"/>
</dbReference>
<gene>
    <name evidence="10" type="ORF">B1A_20278</name>
</gene>
<proteinExistence type="predicted"/>
<keyword evidence="5 10" id="KW-0031">Aminopeptidase</keyword>
<comment type="catalytic activity">
    <reaction evidence="1">
        <text>Release of N-terminal amino acids, preferentially methionine, from peptides and arylamides.</text>
        <dbReference type="EC" id="3.4.11.18"/>
    </reaction>
</comment>
<dbReference type="InterPro" id="IPR000994">
    <property type="entry name" value="Pept_M24"/>
</dbReference>
<dbReference type="InterPro" id="IPR036005">
    <property type="entry name" value="Creatinase/aminopeptidase-like"/>
</dbReference>
<evidence type="ECO:0000313" key="10">
    <source>
        <dbReference type="EMBL" id="EQD30688.1"/>
    </source>
</evidence>
<keyword evidence="6" id="KW-0645">Protease</keyword>
<name>T0YC42_9ZZZZ</name>
<evidence type="ECO:0000256" key="2">
    <source>
        <dbReference type="ARBA" id="ARBA00001936"/>
    </source>
</evidence>
<evidence type="ECO:0000256" key="3">
    <source>
        <dbReference type="ARBA" id="ARBA00001941"/>
    </source>
</evidence>
<evidence type="ECO:0000259" key="9">
    <source>
        <dbReference type="Pfam" id="PF00557"/>
    </source>
</evidence>
<evidence type="ECO:0000256" key="1">
    <source>
        <dbReference type="ARBA" id="ARBA00000294"/>
    </source>
</evidence>